<comment type="caution">
    <text evidence="1">The sequence shown here is derived from an EMBL/GenBank/DDBJ whole genome shotgun (WGS) entry which is preliminary data.</text>
</comment>
<reference evidence="2" key="1">
    <citation type="journal article" date="2020" name="MBio">
        <title>Horizontal gene transfer to a defensive symbiont with a reduced genome amongst a multipartite beetle microbiome.</title>
        <authorList>
            <person name="Waterworth S.C."/>
            <person name="Florez L.V."/>
            <person name="Rees E.R."/>
            <person name="Hertweck C."/>
            <person name="Kaltenpoth M."/>
            <person name="Kwan J.C."/>
        </authorList>
    </citation>
    <scope>NUCLEOTIDE SEQUENCE [LARGE SCALE GENOMIC DNA]</scope>
</reference>
<evidence type="ECO:0000313" key="2">
    <source>
        <dbReference type="Proteomes" id="UP000490535"/>
    </source>
</evidence>
<dbReference type="Proteomes" id="UP000490535">
    <property type="component" value="Unassembled WGS sequence"/>
</dbReference>
<dbReference type="EMBL" id="WNDP01000235">
    <property type="protein sequence ID" value="KAF1013696.1"/>
    <property type="molecule type" value="Genomic_DNA"/>
</dbReference>
<proteinExistence type="predicted"/>
<gene>
    <name evidence="1" type="ORF">GAK29_04697</name>
</gene>
<accession>A0A833P8Z2</accession>
<evidence type="ECO:0000313" key="1">
    <source>
        <dbReference type="EMBL" id="KAF1013696.1"/>
    </source>
</evidence>
<organism evidence="1 2">
    <name type="scientific">Acinetobacter bereziniae</name>
    <name type="common">Acinetobacter genomosp. 10</name>
    <dbReference type="NCBI Taxonomy" id="106648"/>
    <lineage>
        <taxon>Bacteria</taxon>
        <taxon>Pseudomonadati</taxon>
        <taxon>Pseudomonadota</taxon>
        <taxon>Gammaproteobacteria</taxon>
        <taxon>Moraxellales</taxon>
        <taxon>Moraxellaceae</taxon>
        <taxon>Acinetobacter</taxon>
    </lineage>
</organism>
<sequence>MIKVNSFFEHGDDNELLLGVGVNVGLITLSLELLFGEILAGKLRVLVHWTRLRTIFEKLKLNTFQTEHRDVRLLFTHL</sequence>
<name>A0A833P8Z2_ACIBZ</name>
<dbReference type="AlphaFoldDB" id="A0A833P8Z2"/>
<protein>
    <submittedName>
        <fullName evidence="1">Uncharacterized protein</fullName>
    </submittedName>
</protein>